<dbReference type="Proteomes" id="UP000228921">
    <property type="component" value="Unassembled WGS sequence"/>
</dbReference>
<protein>
    <submittedName>
        <fullName evidence="1">Uncharacterized protein</fullName>
    </submittedName>
</protein>
<gene>
    <name evidence="1" type="ORF">CUN51_00275</name>
</gene>
<sequence>MREGLEVWLHWAGFFSGISKFRTDGKGRIFIKDDLINGSNRKATIYIQNPDGGLSLYFPDYVMTKGADHQLHLENAKRQ</sequence>
<evidence type="ECO:0000313" key="1">
    <source>
        <dbReference type="EMBL" id="PJF32099.1"/>
    </source>
</evidence>
<organism evidence="1 2">
    <name type="scientific">Candidatus Thermofonsia Clade 1 bacterium</name>
    <dbReference type="NCBI Taxonomy" id="2364210"/>
    <lineage>
        <taxon>Bacteria</taxon>
        <taxon>Bacillati</taxon>
        <taxon>Chloroflexota</taxon>
        <taxon>Candidatus Thermofontia</taxon>
        <taxon>Candidatus Thermofonsia Clade 1</taxon>
    </lineage>
</organism>
<dbReference type="AlphaFoldDB" id="A0A2M8P3I7"/>
<dbReference type="EMBL" id="PGTK01000001">
    <property type="protein sequence ID" value="PJF32099.1"/>
    <property type="molecule type" value="Genomic_DNA"/>
</dbReference>
<reference evidence="1 2" key="1">
    <citation type="submission" date="2017-11" db="EMBL/GenBank/DDBJ databases">
        <title>Evolution of Phototrophy in the Chloroflexi Phylum Driven by Horizontal Gene Transfer.</title>
        <authorList>
            <person name="Ward L.M."/>
            <person name="Hemp J."/>
            <person name="Shih P.M."/>
            <person name="Mcglynn S.E."/>
            <person name="Fischer W."/>
        </authorList>
    </citation>
    <scope>NUCLEOTIDE SEQUENCE [LARGE SCALE GENOMIC DNA]</scope>
    <source>
        <strain evidence="1">CP2_2F</strain>
    </source>
</reference>
<proteinExistence type="predicted"/>
<evidence type="ECO:0000313" key="2">
    <source>
        <dbReference type="Proteomes" id="UP000228921"/>
    </source>
</evidence>
<accession>A0A2M8P3I7</accession>
<name>A0A2M8P3I7_9CHLR</name>
<comment type="caution">
    <text evidence="1">The sequence shown here is derived from an EMBL/GenBank/DDBJ whole genome shotgun (WGS) entry which is preliminary data.</text>
</comment>